<dbReference type="Gene3D" id="3.40.210.20">
    <property type="entry name" value="MvaI/BcnI restriction endonuclease, catalytic domain"/>
    <property type="match status" value="1"/>
</dbReference>
<keyword evidence="3" id="KW-1185">Reference proteome</keyword>
<evidence type="ECO:0000313" key="3">
    <source>
        <dbReference type="Proteomes" id="UP001595724"/>
    </source>
</evidence>
<dbReference type="Proteomes" id="UP001595724">
    <property type="component" value="Unassembled WGS sequence"/>
</dbReference>
<name>A0ABV7UU94_9GAMM</name>
<evidence type="ECO:0000313" key="2">
    <source>
        <dbReference type="EMBL" id="MFC3660224.1"/>
    </source>
</evidence>
<dbReference type="Pfam" id="PF15515">
    <property type="entry name" value="MvaI_BcnI"/>
    <property type="match status" value="1"/>
</dbReference>
<sequence>MAADDRDRWLSEVELSTVFTMLRDNGVTEVLYKVLPRNANSKNQVYLAPDLSQLGKIPSGEVTAHQSVSAKSGKQEAVFRSALDFHWLDAQGQTHAAPNAQLIFYPQYPEVRFSGFLLGCRHAPTSLWVKEKRGQEPDRILVLGLGNGRKVIATVLPPESPAARAIRATEPHEPYGALHMLPMPGQREVDGFRELMRELCGVHGRSWVPSTRLDPDGALVACNASNCNGNTLESLLGIRSNGYSLPDFRGWEVKARQVANVDRPGASTVTLFTPEPTGGVYTDAGVEEFVRRYGYPDMRGRDDRLNFGGIHRAGTPAHRLTGLRLVLDGFDTVKRFAPNGAVQLLDASDNVAASWSFAKLMDHWKAKHAAAAFVPSQQRKAPDLQYRFGRRILLGEGAEFGLFLNAVNEGRVYYDPGIKLEGISTATPKPKKRSQFRVASKDLPALYESSRIVDACEEAGR</sequence>
<comment type="caution">
    <text evidence="2">The sequence shown here is derived from an EMBL/GenBank/DDBJ whole genome shotgun (WGS) entry which is preliminary data.</text>
</comment>
<feature type="domain" description="MvaI/BcnI restriction endonuclease" evidence="1">
    <location>
        <begin position="199"/>
        <end position="447"/>
    </location>
</feature>
<protein>
    <submittedName>
        <fullName evidence="2">MvaI/BcnI family restriction endonuclease</fullName>
    </submittedName>
</protein>
<proteinExistence type="predicted"/>
<accession>A0ABV7UU94</accession>
<keyword evidence="2" id="KW-0255">Endonuclease</keyword>
<keyword evidence="2" id="KW-0378">Hydrolase</keyword>
<gene>
    <name evidence="2" type="ORF">ACFOM9_09120</name>
</gene>
<keyword evidence="2" id="KW-0540">Nuclease</keyword>
<dbReference type="EMBL" id="JBHRYF010000008">
    <property type="protein sequence ID" value="MFC3660224.1"/>
    <property type="molecule type" value="Genomic_DNA"/>
</dbReference>
<dbReference type="GO" id="GO:0004519">
    <property type="term" value="F:endonuclease activity"/>
    <property type="evidence" value="ECO:0007669"/>
    <property type="project" value="UniProtKB-KW"/>
</dbReference>
<organism evidence="2 3">
    <name type="scientific">Luteimonas notoginsengisoli</name>
    <dbReference type="NCBI Taxonomy" id="1578200"/>
    <lineage>
        <taxon>Bacteria</taxon>
        <taxon>Pseudomonadati</taxon>
        <taxon>Pseudomonadota</taxon>
        <taxon>Gammaproteobacteria</taxon>
        <taxon>Lysobacterales</taxon>
        <taxon>Lysobacteraceae</taxon>
        <taxon>Luteimonas</taxon>
    </lineage>
</organism>
<dbReference type="RefSeq" id="WP_386709302.1">
    <property type="nucleotide sequence ID" value="NZ_JBHRYF010000008.1"/>
</dbReference>
<dbReference type="InterPro" id="IPR043004">
    <property type="entry name" value="MvaI_BcnI_cat"/>
</dbReference>
<evidence type="ECO:0000259" key="1">
    <source>
        <dbReference type="Pfam" id="PF15515"/>
    </source>
</evidence>
<dbReference type="InterPro" id="IPR029127">
    <property type="entry name" value="MvaI_BcnI"/>
</dbReference>
<reference evidence="3" key="1">
    <citation type="journal article" date="2019" name="Int. J. Syst. Evol. Microbiol.">
        <title>The Global Catalogue of Microorganisms (GCM) 10K type strain sequencing project: providing services to taxonomists for standard genome sequencing and annotation.</title>
        <authorList>
            <consortium name="The Broad Institute Genomics Platform"/>
            <consortium name="The Broad Institute Genome Sequencing Center for Infectious Disease"/>
            <person name="Wu L."/>
            <person name="Ma J."/>
        </authorList>
    </citation>
    <scope>NUCLEOTIDE SEQUENCE [LARGE SCALE GENOMIC DNA]</scope>
    <source>
        <strain evidence="3">KCTC 42211</strain>
    </source>
</reference>